<accession>A0AAP2RCW3</accession>
<organism evidence="1 2">
    <name type="scientific">Methanooceanicella nereidis</name>
    <dbReference type="NCBI Taxonomy" id="2052831"/>
    <lineage>
        <taxon>Archaea</taxon>
        <taxon>Methanobacteriati</taxon>
        <taxon>Methanobacteriota</taxon>
        <taxon>Stenosarchaea group</taxon>
        <taxon>Methanomicrobia</taxon>
        <taxon>Methanocellales</taxon>
        <taxon>Methanocellaceae</taxon>
        <taxon>Methanooceanicella</taxon>
    </lineage>
</organism>
<dbReference type="RefSeq" id="WP_230741149.1">
    <property type="nucleotide sequence ID" value="NZ_PGCK01000003.1"/>
</dbReference>
<name>A0AAP2RCW3_9EURY</name>
<evidence type="ECO:0000313" key="2">
    <source>
        <dbReference type="Proteomes" id="UP001320159"/>
    </source>
</evidence>
<gene>
    <name evidence="1" type="ORF">CUJ83_04820</name>
</gene>
<dbReference type="EMBL" id="PGCK01000003">
    <property type="protein sequence ID" value="MCD1294320.1"/>
    <property type="molecule type" value="Genomic_DNA"/>
</dbReference>
<dbReference type="AlphaFoldDB" id="A0AAP2RCW3"/>
<evidence type="ECO:0008006" key="3">
    <source>
        <dbReference type="Google" id="ProtNLM"/>
    </source>
</evidence>
<protein>
    <recommendedName>
        <fullName evidence="3">DUF5320 domain-containing protein</fullName>
    </recommendedName>
</protein>
<keyword evidence="2" id="KW-1185">Reference proteome</keyword>
<comment type="caution">
    <text evidence="1">The sequence shown here is derived from an EMBL/GenBank/DDBJ whole genome shotgun (WGS) entry which is preliminary data.</text>
</comment>
<reference evidence="1 2" key="1">
    <citation type="submission" date="2017-11" db="EMBL/GenBank/DDBJ databases">
        <title>Isolation and Characterization of Family Methanocellaceae Species from Potential Methane Hydrate Area Offshore Southwestern Taiwan.</title>
        <authorList>
            <person name="Zhang W.-L."/>
            <person name="Chen W.-C."/>
            <person name="Lai M.-C."/>
            <person name="Chen S.-C."/>
        </authorList>
    </citation>
    <scope>NUCLEOTIDE SEQUENCE [LARGE SCALE GENOMIC DNA]</scope>
    <source>
        <strain evidence="1 2">CWC-04</strain>
    </source>
</reference>
<dbReference type="Proteomes" id="UP001320159">
    <property type="component" value="Unassembled WGS sequence"/>
</dbReference>
<proteinExistence type="predicted"/>
<evidence type="ECO:0000313" key="1">
    <source>
        <dbReference type="EMBL" id="MCD1294320.1"/>
    </source>
</evidence>
<sequence length="65" mass="7570">MVHHEHKHAPGSHPSGYVHHEAECPYCRSGGFKSKDEELSALEKFKQELGDQIKDIERRMDELKR</sequence>